<dbReference type="EMBL" id="ABZS01000001">
    <property type="protein sequence ID" value="EEP61462.1"/>
    <property type="molecule type" value="Genomic_DNA"/>
</dbReference>
<name>C4FHI3_9AQUI</name>
<gene>
    <name evidence="1" type="ORF">SULYE_0011</name>
</gene>
<organism evidence="1 2">
    <name type="scientific">Sulfurihydrogenibium yellowstonense SS-5</name>
    <dbReference type="NCBI Taxonomy" id="432331"/>
    <lineage>
        <taxon>Bacteria</taxon>
        <taxon>Pseudomonadati</taxon>
        <taxon>Aquificota</taxon>
        <taxon>Aquificia</taxon>
        <taxon>Aquificales</taxon>
        <taxon>Hydrogenothermaceae</taxon>
        <taxon>Sulfurihydrogenibium</taxon>
    </lineage>
</organism>
<accession>C4FHI3</accession>
<comment type="caution">
    <text evidence="1">The sequence shown here is derived from an EMBL/GenBank/DDBJ whole genome shotgun (WGS) entry which is preliminary data.</text>
</comment>
<reference evidence="1 2" key="1">
    <citation type="submission" date="2009-04" db="EMBL/GenBank/DDBJ databases">
        <authorList>
            <person name="Reysenbach A.-L."/>
            <person name="Heidelberg J.F."/>
            <person name="Nelson W.C."/>
        </authorList>
    </citation>
    <scope>NUCLEOTIDE SEQUENCE [LARGE SCALE GENOMIC DNA]</scope>
    <source>
        <strain evidence="1 2">SS-5</strain>
    </source>
</reference>
<proteinExistence type="predicted"/>
<dbReference type="RefSeq" id="WP_007545344.1">
    <property type="nucleotide sequence ID" value="NZ_ABZS01000001.1"/>
</dbReference>
<dbReference type="AlphaFoldDB" id="C4FHI3"/>
<evidence type="ECO:0000313" key="1">
    <source>
        <dbReference type="EMBL" id="EEP61462.1"/>
    </source>
</evidence>
<evidence type="ECO:0000313" key="2">
    <source>
        <dbReference type="Proteomes" id="UP000005540"/>
    </source>
</evidence>
<dbReference type="Proteomes" id="UP000005540">
    <property type="component" value="Unassembled WGS sequence"/>
</dbReference>
<keyword evidence="2" id="KW-1185">Reference proteome</keyword>
<protein>
    <submittedName>
        <fullName evidence="1">Uncharacterized protein</fullName>
    </submittedName>
</protein>
<sequence>MHSKELIERVEELAKVYSKVIASLDSKERKIEMFESYYEILMTLQSMQTLQTIQSEGFGK</sequence>